<dbReference type="AlphaFoldDB" id="A0A672YR90"/>
<dbReference type="InterPro" id="IPR003597">
    <property type="entry name" value="Ig_C1-set"/>
</dbReference>
<dbReference type="InterPro" id="IPR007110">
    <property type="entry name" value="Ig-like_dom"/>
</dbReference>
<dbReference type="Proteomes" id="UP000472271">
    <property type="component" value="Chromosome 11"/>
</dbReference>
<dbReference type="Gene3D" id="2.60.40.10">
    <property type="entry name" value="Immunoglobulins"/>
    <property type="match status" value="1"/>
</dbReference>
<gene>
    <name evidence="6" type="primary">LOC115428262</name>
</gene>
<dbReference type="SUPFAM" id="SSF54452">
    <property type="entry name" value="MHC antigen-recognition domain"/>
    <property type="match status" value="1"/>
</dbReference>
<keyword evidence="3" id="KW-0812">Transmembrane</keyword>
<dbReference type="Pfam" id="PF07654">
    <property type="entry name" value="C1-set"/>
    <property type="match status" value="1"/>
</dbReference>
<evidence type="ECO:0000313" key="7">
    <source>
        <dbReference type="Proteomes" id="UP000472271"/>
    </source>
</evidence>
<dbReference type="PRINTS" id="PR01638">
    <property type="entry name" value="MHCCLASSI"/>
</dbReference>
<feature type="transmembrane region" description="Helical" evidence="3">
    <location>
        <begin position="323"/>
        <end position="344"/>
    </location>
</feature>
<dbReference type="FunFam" id="3.30.500.10:FF:000001">
    <property type="entry name" value="H-2 class I histocompatibility antigen, alpha chain"/>
    <property type="match status" value="1"/>
</dbReference>
<dbReference type="InterPro" id="IPR013783">
    <property type="entry name" value="Ig-like_fold"/>
</dbReference>
<dbReference type="SUPFAM" id="SSF48726">
    <property type="entry name" value="Immunoglobulin"/>
    <property type="match status" value="1"/>
</dbReference>
<keyword evidence="3" id="KW-0472">Membrane</keyword>
<dbReference type="Gene3D" id="3.30.500.10">
    <property type="entry name" value="MHC class I-like antigen recognition-like"/>
    <property type="match status" value="1"/>
</dbReference>
<dbReference type="PANTHER" id="PTHR16675">
    <property type="entry name" value="MHC CLASS I-RELATED"/>
    <property type="match status" value="1"/>
</dbReference>
<dbReference type="InterPro" id="IPR011161">
    <property type="entry name" value="MHC_I-like_Ag-recog"/>
</dbReference>
<dbReference type="GO" id="GO:0009897">
    <property type="term" value="C:external side of plasma membrane"/>
    <property type="evidence" value="ECO:0007669"/>
    <property type="project" value="TreeGrafter"/>
</dbReference>
<dbReference type="PROSITE" id="PS50835">
    <property type="entry name" value="IG_LIKE"/>
    <property type="match status" value="1"/>
</dbReference>
<organism evidence="6 7">
    <name type="scientific">Sphaeramia orbicularis</name>
    <name type="common">orbiculate cardinalfish</name>
    <dbReference type="NCBI Taxonomy" id="375764"/>
    <lineage>
        <taxon>Eukaryota</taxon>
        <taxon>Metazoa</taxon>
        <taxon>Chordata</taxon>
        <taxon>Craniata</taxon>
        <taxon>Vertebrata</taxon>
        <taxon>Euteleostomi</taxon>
        <taxon>Actinopterygii</taxon>
        <taxon>Neopterygii</taxon>
        <taxon>Teleostei</taxon>
        <taxon>Neoteleostei</taxon>
        <taxon>Acanthomorphata</taxon>
        <taxon>Gobiaria</taxon>
        <taxon>Kurtiformes</taxon>
        <taxon>Apogonoidei</taxon>
        <taxon>Apogonidae</taxon>
        <taxon>Apogoninae</taxon>
        <taxon>Sphaeramia</taxon>
    </lineage>
</organism>
<evidence type="ECO:0000256" key="2">
    <source>
        <dbReference type="RuleBase" id="RU004439"/>
    </source>
</evidence>
<dbReference type="InterPro" id="IPR011162">
    <property type="entry name" value="MHC_I/II-like_Ag-recog"/>
</dbReference>
<dbReference type="GO" id="GO:0006955">
    <property type="term" value="P:immune response"/>
    <property type="evidence" value="ECO:0007669"/>
    <property type="project" value="TreeGrafter"/>
</dbReference>
<evidence type="ECO:0000256" key="3">
    <source>
        <dbReference type="SAM" id="Phobius"/>
    </source>
</evidence>
<dbReference type="InterPro" id="IPR001039">
    <property type="entry name" value="MHC_I_a_a1/a2"/>
</dbReference>
<comment type="similarity">
    <text evidence="2">Belongs to the MHC class I family.</text>
</comment>
<dbReference type="InterPro" id="IPR037055">
    <property type="entry name" value="MHC_I-like_Ag-recog_sf"/>
</dbReference>
<accession>A0A672YR90</accession>
<reference evidence="6" key="2">
    <citation type="submission" date="2025-08" db="UniProtKB">
        <authorList>
            <consortium name="Ensembl"/>
        </authorList>
    </citation>
    <scope>IDENTIFICATION</scope>
</reference>
<keyword evidence="1" id="KW-0325">Glycoprotein</keyword>
<proteinExistence type="inferred from homology"/>
<dbReference type="InterPro" id="IPR036179">
    <property type="entry name" value="Ig-like_dom_sf"/>
</dbReference>
<dbReference type="InParanoid" id="A0A672YR90"/>
<reference evidence="6" key="3">
    <citation type="submission" date="2025-09" db="UniProtKB">
        <authorList>
            <consortium name="Ensembl"/>
        </authorList>
    </citation>
    <scope>IDENTIFICATION</scope>
</reference>
<sequence>MCPREGNHLSCSKKCNKKMNILIILLLGFHGAEAVLHSLSYGYTASSGIPDFPEFVTIGIVDGQPVSYYDSIIREEIPKQDWMKQTEGPEYWDMQTKISVQAEKGFKVSIENVRRRLNQTKGVHIVQKMYGCKWDDETDRVSGFNQFGYDGEDFLTFDLKTQTWIAPKQQALLTKMKWDRDQLKFKLDKQYLTHECIGWLKQYIDNGRKSLMRTDRPTVSFLQKSPTAPVTCHATGFYPDRAAMHWKKDGVEIHDNVDMGEILPNNDGTFQMSIDLSSIPPEEWEKYECVFELSGVDDIVTRLRNVRSNLDKPGTEGDPFPTGAVIGVVVGLLLLICIIGVVIWRRRNNEGFKRANTSDTSSDPDLRVYT</sequence>
<reference evidence="6" key="1">
    <citation type="submission" date="2019-06" db="EMBL/GenBank/DDBJ databases">
        <authorList>
            <consortium name="Wellcome Sanger Institute Data Sharing"/>
        </authorList>
    </citation>
    <scope>NUCLEOTIDE SEQUENCE [LARGE SCALE GENOMIC DNA]</scope>
</reference>
<dbReference type="PANTHER" id="PTHR16675:SF237">
    <property type="entry name" value="MHC CLASS I ANTIGEN TRANSCRIPT VARIANT 1-RELATED"/>
    <property type="match status" value="1"/>
</dbReference>
<feature type="chain" id="PRO_5025409316" evidence="4">
    <location>
        <begin position="35"/>
        <end position="370"/>
    </location>
</feature>
<evidence type="ECO:0000256" key="1">
    <source>
        <dbReference type="ARBA" id="ARBA00023180"/>
    </source>
</evidence>
<keyword evidence="4" id="KW-0732">Signal</keyword>
<keyword evidence="3" id="KW-1133">Transmembrane helix</keyword>
<dbReference type="InterPro" id="IPR050208">
    <property type="entry name" value="MHC_class-I_related"/>
</dbReference>
<evidence type="ECO:0000313" key="6">
    <source>
        <dbReference type="Ensembl" id="ENSSORP00005007055.1"/>
    </source>
</evidence>
<dbReference type="Pfam" id="PF00129">
    <property type="entry name" value="MHC_I"/>
    <property type="match status" value="1"/>
</dbReference>
<name>A0A672YR90_9TELE</name>
<dbReference type="SMART" id="SM00407">
    <property type="entry name" value="IGc1"/>
    <property type="match status" value="1"/>
</dbReference>
<feature type="signal peptide" evidence="4">
    <location>
        <begin position="1"/>
        <end position="34"/>
    </location>
</feature>
<dbReference type="Ensembl" id="ENSSORT00005007318.1">
    <property type="protein sequence ID" value="ENSSORP00005007055.1"/>
    <property type="gene ID" value="ENSSORG00005004064.1"/>
</dbReference>
<keyword evidence="7" id="KW-1185">Reference proteome</keyword>
<dbReference type="GO" id="GO:0005615">
    <property type="term" value="C:extracellular space"/>
    <property type="evidence" value="ECO:0007669"/>
    <property type="project" value="TreeGrafter"/>
</dbReference>
<feature type="domain" description="Ig-like" evidence="5">
    <location>
        <begin position="217"/>
        <end position="289"/>
    </location>
</feature>
<protein>
    <submittedName>
        <fullName evidence="6">Major histocompatibility complex class I-related gene protein-like</fullName>
    </submittedName>
</protein>
<evidence type="ECO:0000256" key="4">
    <source>
        <dbReference type="SAM" id="SignalP"/>
    </source>
</evidence>
<evidence type="ECO:0000259" key="5">
    <source>
        <dbReference type="PROSITE" id="PS50835"/>
    </source>
</evidence>